<comment type="caution">
    <text evidence="1">The sequence shown here is derived from an EMBL/GenBank/DDBJ whole genome shotgun (WGS) entry which is preliminary data.</text>
</comment>
<name>A0A016SU70_9BILA</name>
<gene>
    <name evidence="1" type="primary">Acey_s0177.g588</name>
    <name evidence="1" type="ORF">Y032_0177g588</name>
</gene>
<dbReference type="Proteomes" id="UP000024635">
    <property type="component" value="Unassembled WGS sequence"/>
</dbReference>
<accession>A0A016SU70</accession>
<keyword evidence="2" id="KW-1185">Reference proteome</keyword>
<dbReference type="AlphaFoldDB" id="A0A016SU70"/>
<organism evidence="1 2">
    <name type="scientific">Ancylostoma ceylanicum</name>
    <dbReference type="NCBI Taxonomy" id="53326"/>
    <lineage>
        <taxon>Eukaryota</taxon>
        <taxon>Metazoa</taxon>
        <taxon>Ecdysozoa</taxon>
        <taxon>Nematoda</taxon>
        <taxon>Chromadorea</taxon>
        <taxon>Rhabditida</taxon>
        <taxon>Rhabditina</taxon>
        <taxon>Rhabditomorpha</taxon>
        <taxon>Strongyloidea</taxon>
        <taxon>Ancylostomatidae</taxon>
        <taxon>Ancylostomatinae</taxon>
        <taxon>Ancylostoma</taxon>
    </lineage>
</organism>
<sequence>MKAFNFLASRELAVAELYRFIHAVFLYPNFSILKLLSTSGFLTSGLGFMKQQPSKPMMIIVFLYNVNHAMLRTQKVKAGLVAYIRLVMRSWILARSDTMLPLIPDAE</sequence>
<reference evidence="2" key="1">
    <citation type="journal article" date="2015" name="Nat. Genet.">
        <title>The genome and transcriptome of the zoonotic hookworm Ancylostoma ceylanicum identify infection-specific gene families.</title>
        <authorList>
            <person name="Schwarz E.M."/>
            <person name="Hu Y."/>
            <person name="Antoshechkin I."/>
            <person name="Miller M.M."/>
            <person name="Sternberg P.W."/>
            <person name="Aroian R.V."/>
        </authorList>
    </citation>
    <scope>NUCLEOTIDE SEQUENCE</scope>
    <source>
        <strain evidence="2">HY135</strain>
    </source>
</reference>
<proteinExistence type="predicted"/>
<protein>
    <submittedName>
        <fullName evidence="1">Uncharacterized protein</fullName>
    </submittedName>
</protein>
<evidence type="ECO:0000313" key="1">
    <source>
        <dbReference type="EMBL" id="EYB93932.1"/>
    </source>
</evidence>
<dbReference type="EMBL" id="JARK01001513">
    <property type="protein sequence ID" value="EYB93932.1"/>
    <property type="molecule type" value="Genomic_DNA"/>
</dbReference>
<evidence type="ECO:0000313" key="2">
    <source>
        <dbReference type="Proteomes" id="UP000024635"/>
    </source>
</evidence>
<dbReference type="OrthoDB" id="5337378at2759"/>